<dbReference type="InterPro" id="IPR051158">
    <property type="entry name" value="Metallophosphoesterase_sf"/>
</dbReference>
<evidence type="ECO:0000313" key="6">
    <source>
        <dbReference type="Proteomes" id="UP001225034"/>
    </source>
</evidence>
<evidence type="ECO:0000259" key="4">
    <source>
        <dbReference type="Pfam" id="PF00149"/>
    </source>
</evidence>
<dbReference type="SUPFAM" id="SSF56300">
    <property type="entry name" value="Metallo-dependent phosphatases"/>
    <property type="match status" value="1"/>
</dbReference>
<dbReference type="Gene3D" id="3.60.21.10">
    <property type="match status" value="1"/>
</dbReference>
<feature type="transmembrane region" description="Helical" evidence="3">
    <location>
        <begin position="12"/>
        <end position="28"/>
    </location>
</feature>
<evidence type="ECO:0000313" key="5">
    <source>
        <dbReference type="EMBL" id="MDQ0206154.1"/>
    </source>
</evidence>
<protein>
    <submittedName>
        <fullName evidence="5">MPP superfamily phosphohydrolase</fullName>
    </submittedName>
</protein>
<dbReference type="PANTHER" id="PTHR31302">
    <property type="entry name" value="TRANSMEMBRANE PROTEIN WITH METALLOPHOSPHOESTERASE DOMAIN-RELATED"/>
    <property type="match status" value="1"/>
</dbReference>
<accession>A0ABT9YEK2</accession>
<dbReference type="CDD" id="cd07385">
    <property type="entry name" value="MPP_YkuE_C"/>
    <property type="match status" value="1"/>
</dbReference>
<sequence>MITTLYRYRGRIITIFFIVVLLVGWFLYDQNNTIETTELVIEAETLPDELEGYRIVQLSDLHNKQFGRDQQPLVGKVKDAQPDVIVFTGDIIDSRRYQAAPAIELIEKLTDVATVYYVTGNHEWHSGNYDELEPQLVEAGAIVINDAAVSLESSGASINLLGIADPDFSPGMAEDKAIEASIEAAFEDTSEEQVFTILLSHRPEWFSVYTEWPIDLVFTGHAHGGQVRLPFIGGLVAPGQGFFPDYTSGSYHYNETTMIVNRGLGNSVIPQRLFNRPEMTVVTLSKTTESPQS</sequence>
<dbReference type="InterPro" id="IPR004843">
    <property type="entry name" value="Calcineurin-like_PHP"/>
</dbReference>
<keyword evidence="6" id="KW-1185">Reference proteome</keyword>
<dbReference type="RefSeq" id="WP_306980338.1">
    <property type="nucleotide sequence ID" value="NZ_JAUSUA010000001.1"/>
</dbReference>
<comment type="caution">
    <text evidence="5">The sequence shown here is derived from an EMBL/GenBank/DDBJ whole genome shotgun (WGS) entry which is preliminary data.</text>
</comment>
<reference evidence="5 6" key="1">
    <citation type="submission" date="2023-07" db="EMBL/GenBank/DDBJ databases">
        <title>Genomic Encyclopedia of Type Strains, Phase IV (KMG-IV): sequencing the most valuable type-strain genomes for metagenomic binning, comparative biology and taxonomic classification.</title>
        <authorList>
            <person name="Goeker M."/>
        </authorList>
    </citation>
    <scope>NUCLEOTIDE SEQUENCE [LARGE SCALE GENOMIC DNA]</scope>
    <source>
        <strain evidence="5 6">DSM 19154</strain>
    </source>
</reference>
<dbReference type="InterPro" id="IPR029052">
    <property type="entry name" value="Metallo-depent_PP-like"/>
</dbReference>
<keyword evidence="3" id="KW-0472">Membrane</keyword>
<dbReference type="EMBL" id="JAUSUA010000001">
    <property type="protein sequence ID" value="MDQ0206154.1"/>
    <property type="molecule type" value="Genomic_DNA"/>
</dbReference>
<evidence type="ECO:0000256" key="1">
    <source>
        <dbReference type="ARBA" id="ARBA00022723"/>
    </source>
</evidence>
<dbReference type="PANTHER" id="PTHR31302:SF31">
    <property type="entry name" value="PHOSPHODIESTERASE YAEI"/>
    <property type="match status" value="1"/>
</dbReference>
<feature type="domain" description="Calcineurin-like phosphoesterase" evidence="4">
    <location>
        <begin position="54"/>
        <end position="224"/>
    </location>
</feature>
<keyword evidence="2" id="KW-0378">Hydrolase</keyword>
<evidence type="ECO:0000256" key="2">
    <source>
        <dbReference type="ARBA" id="ARBA00022801"/>
    </source>
</evidence>
<keyword evidence="3" id="KW-1133">Transmembrane helix</keyword>
<keyword evidence="3" id="KW-0812">Transmembrane</keyword>
<proteinExistence type="predicted"/>
<organism evidence="5 6">
    <name type="scientific">Alkalicoccobacillus murimartini</name>
    <dbReference type="NCBI Taxonomy" id="171685"/>
    <lineage>
        <taxon>Bacteria</taxon>
        <taxon>Bacillati</taxon>
        <taxon>Bacillota</taxon>
        <taxon>Bacilli</taxon>
        <taxon>Bacillales</taxon>
        <taxon>Bacillaceae</taxon>
        <taxon>Alkalicoccobacillus</taxon>
    </lineage>
</organism>
<name>A0ABT9YEK2_9BACI</name>
<evidence type="ECO:0000256" key="3">
    <source>
        <dbReference type="SAM" id="Phobius"/>
    </source>
</evidence>
<keyword evidence="1" id="KW-0479">Metal-binding</keyword>
<dbReference type="Pfam" id="PF00149">
    <property type="entry name" value="Metallophos"/>
    <property type="match status" value="1"/>
</dbReference>
<gene>
    <name evidence="5" type="ORF">J2S05_000928</name>
</gene>
<dbReference type="Proteomes" id="UP001225034">
    <property type="component" value="Unassembled WGS sequence"/>
</dbReference>